<gene>
    <name evidence="2" type="ORF">WMO26_05065</name>
</gene>
<evidence type="ECO:0000313" key="2">
    <source>
        <dbReference type="EMBL" id="MEQ2440193.1"/>
    </source>
</evidence>
<evidence type="ECO:0000313" key="3">
    <source>
        <dbReference type="Proteomes" id="UP001489509"/>
    </source>
</evidence>
<evidence type="ECO:0000259" key="1">
    <source>
        <dbReference type="Pfam" id="PF00149"/>
    </source>
</evidence>
<comment type="caution">
    <text evidence="2">The sequence shown here is derived from an EMBL/GenBank/DDBJ whole genome shotgun (WGS) entry which is preliminary data.</text>
</comment>
<dbReference type="Gene3D" id="3.60.21.10">
    <property type="match status" value="1"/>
</dbReference>
<reference evidence="2 3" key="1">
    <citation type="submission" date="2024-03" db="EMBL/GenBank/DDBJ databases">
        <title>Human intestinal bacterial collection.</title>
        <authorList>
            <person name="Pauvert C."/>
            <person name="Hitch T.C.A."/>
            <person name="Clavel T."/>
        </authorList>
    </citation>
    <scope>NUCLEOTIDE SEQUENCE [LARGE SCALE GENOMIC DNA]</scope>
    <source>
        <strain evidence="2 3">CLA-JM-H44</strain>
    </source>
</reference>
<organism evidence="2 3">
    <name type="scientific">Solibaculum intestinale</name>
    <dbReference type="NCBI Taxonomy" id="3133165"/>
    <lineage>
        <taxon>Bacteria</taxon>
        <taxon>Bacillati</taxon>
        <taxon>Bacillota</taxon>
        <taxon>Clostridia</taxon>
        <taxon>Eubacteriales</taxon>
        <taxon>Oscillospiraceae</taxon>
        <taxon>Solibaculum</taxon>
    </lineage>
</organism>
<dbReference type="InterPro" id="IPR004843">
    <property type="entry name" value="Calcineurin-like_PHP"/>
</dbReference>
<dbReference type="Pfam" id="PF00149">
    <property type="entry name" value="Metallophos"/>
    <property type="match status" value="1"/>
</dbReference>
<keyword evidence="3" id="KW-1185">Reference proteome</keyword>
<dbReference type="SUPFAM" id="SSF56300">
    <property type="entry name" value="Metallo-dependent phosphatases"/>
    <property type="match status" value="1"/>
</dbReference>
<dbReference type="RefSeq" id="WP_349218810.1">
    <property type="nucleotide sequence ID" value="NZ_JBBMFD010000006.1"/>
</dbReference>
<dbReference type="InterPro" id="IPR029052">
    <property type="entry name" value="Metallo-depent_PP-like"/>
</dbReference>
<name>A0ABV1DYS5_9FIRM</name>
<proteinExistence type="predicted"/>
<dbReference type="Proteomes" id="UP001489509">
    <property type="component" value="Unassembled WGS sequence"/>
</dbReference>
<sequence length="224" mass="25783">MTGDLHGELARFSERQMKVVKKRDTLLVCGDFGFVWDGSKEEQKALKALGKFPFTIAFVDGAHENFELLERLPVSEWCGGKVRWLQENTVQLMRGEIYEIEGERIFAFGGGESPDKDIRREDGHWWARELPSPEEIEEGRRNLEASFHEVDYIITHEPSAAVKGMLNIGEDYINSLNIFFDEVAKTCKFKRWFFGSCHVDKVISPRQIAVFGDVLPLDLNKKKR</sequence>
<accession>A0ABV1DYS5</accession>
<dbReference type="EMBL" id="JBBMFD010000006">
    <property type="protein sequence ID" value="MEQ2440193.1"/>
    <property type="molecule type" value="Genomic_DNA"/>
</dbReference>
<feature type="domain" description="Calcineurin-like phosphoesterase" evidence="1">
    <location>
        <begin position="2"/>
        <end position="160"/>
    </location>
</feature>
<protein>
    <submittedName>
        <fullName evidence="2">Metallophosphoesterase</fullName>
    </submittedName>
</protein>